<comment type="caution">
    <text evidence="1">The sequence shown here is derived from an EMBL/GenBank/DDBJ whole genome shotgun (WGS) entry which is preliminary data.</text>
</comment>
<dbReference type="RefSeq" id="WP_040749210.1">
    <property type="nucleotide sequence ID" value="NZ_JACHIT010000001.1"/>
</dbReference>
<reference evidence="1 2" key="1">
    <citation type="submission" date="2020-08" db="EMBL/GenBank/DDBJ databases">
        <title>Sequencing the genomes of 1000 actinobacteria strains.</title>
        <authorList>
            <person name="Klenk H.-P."/>
        </authorList>
    </citation>
    <scope>NUCLEOTIDE SEQUENCE [LARGE SCALE GENOMIC DNA]</scope>
    <source>
        <strain evidence="1 2">DSM 43582</strain>
    </source>
</reference>
<evidence type="ECO:0000313" key="2">
    <source>
        <dbReference type="Proteomes" id="UP000540412"/>
    </source>
</evidence>
<dbReference type="EMBL" id="JACHIT010000001">
    <property type="protein sequence ID" value="MBB5911162.1"/>
    <property type="molecule type" value="Genomic_DNA"/>
</dbReference>
<dbReference type="Proteomes" id="UP000540412">
    <property type="component" value="Unassembled WGS sequence"/>
</dbReference>
<dbReference type="AlphaFoldDB" id="A0A7W9UFJ1"/>
<name>A0A7W9UFJ1_9NOCA</name>
<organism evidence="1 2">
    <name type="scientific">Nocardia transvalensis</name>
    <dbReference type="NCBI Taxonomy" id="37333"/>
    <lineage>
        <taxon>Bacteria</taxon>
        <taxon>Bacillati</taxon>
        <taxon>Actinomycetota</taxon>
        <taxon>Actinomycetes</taxon>
        <taxon>Mycobacteriales</taxon>
        <taxon>Nocardiaceae</taxon>
        <taxon>Nocardia</taxon>
    </lineage>
</organism>
<evidence type="ECO:0000313" key="1">
    <source>
        <dbReference type="EMBL" id="MBB5911162.1"/>
    </source>
</evidence>
<sequence length="60" mass="7170">MFRRIWSSAVWEHVVRALVSLGAASCGSVQVYTEYVEARQLLDQEWDWSVPYQWFETMRD</sequence>
<proteinExistence type="predicted"/>
<accession>A0A7W9UFJ1</accession>
<keyword evidence="2" id="KW-1185">Reference proteome</keyword>
<protein>
    <submittedName>
        <fullName evidence="1">Uncharacterized protein</fullName>
    </submittedName>
</protein>
<gene>
    <name evidence="1" type="ORF">BJY24_000029</name>
</gene>